<dbReference type="InterPro" id="IPR051908">
    <property type="entry name" value="Ribosomal_N-acetyltransferase"/>
</dbReference>
<dbReference type="PANTHER" id="PTHR43441:SF11">
    <property type="entry name" value="RIBOSOMAL-PROTEIN-SERINE ACETYLTRANSFERASE"/>
    <property type="match status" value="1"/>
</dbReference>
<dbReference type="GO" id="GO:0008999">
    <property type="term" value="F:protein-N-terminal-alanine acetyltransferase activity"/>
    <property type="evidence" value="ECO:0007669"/>
    <property type="project" value="TreeGrafter"/>
</dbReference>
<reference evidence="2" key="1">
    <citation type="submission" date="2010-09" db="EMBL/GenBank/DDBJ databases">
        <title>Complete sequence of chromosome2 of Burkholderia sp. CCGE1003.</title>
        <authorList>
            <consortium name="US DOE Joint Genome Institute"/>
            <person name="Lucas S."/>
            <person name="Copeland A."/>
            <person name="Lapidus A."/>
            <person name="Cheng J.-F."/>
            <person name="Bruce D."/>
            <person name="Goodwin L."/>
            <person name="Pitluck S."/>
            <person name="Daligault H."/>
            <person name="Davenport K."/>
            <person name="Detter J.C."/>
            <person name="Han C."/>
            <person name="Tapia R."/>
            <person name="Land M."/>
            <person name="Hauser L."/>
            <person name="Jeffries C."/>
            <person name="Kyrpides N."/>
            <person name="Ivanova N."/>
            <person name="Ovchinnikova G."/>
            <person name="Martinez-Romero E."/>
            <person name="Rogel M.A."/>
            <person name="Auchtung J."/>
            <person name="Tiedje J.M."/>
            <person name="Woyke T."/>
        </authorList>
    </citation>
    <scope>NUCLEOTIDE SEQUENCE</scope>
    <source>
        <strain evidence="2">CCGE1003</strain>
    </source>
</reference>
<dbReference type="GO" id="GO:0005737">
    <property type="term" value="C:cytoplasm"/>
    <property type="evidence" value="ECO:0007669"/>
    <property type="project" value="TreeGrafter"/>
</dbReference>
<dbReference type="SUPFAM" id="SSF55729">
    <property type="entry name" value="Acyl-CoA N-acyltransferases (Nat)"/>
    <property type="match status" value="1"/>
</dbReference>
<name>E1TI82_BURSG</name>
<dbReference type="PROSITE" id="PS51186">
    <property type="entry name" value="GNAT"/>
    <property type="match status" value="1"/>
</dbReference>
<feature type="domain" description="N-acetyltransferase" evidence="1">
    <location>
        <begin position="15"/>
        <end position="182"/>
    </location>
</feature>
<proteinExistence type="predicted"/>
<dbReference type="HOGENOM" id="CLU_013985_2_0_4"/>
<gene>
    <name evidence="2" type="ordered locus">BC1003_3650</name>
</gene>
<dbReference type="PANTHER" id="PTHR43441">
    <property type="entry name" value="RIBOSOMAL-PROTEIN-SERINE ACETYLTRANSFERASE"/>
    <property type="match status" value="1"/>
</dbReference>
<organism evidence="2">
    <name type="scientific">Burkholderia sp. (strain CCGE1003)</name>
    <dbReference type="NCBI Taxonomy" id="640512"/>
    <lineage>
        <taxon>Bacteria</taxon>
        <taxon>Pseudomonadati</taxon>
        <taxon>Pseudomonadota</taxon>
        <taxon>Betaproteobacteria</taxon>
        <taxon>Burkholderiales</taxon>
        <taxon>Burkholderiaceae</taxon>
        <taxon>Burkholderia</taxon>
    </lineage>
</organism>
<dbReference type="Gene3D" id="3.40.630.30">
    <property type="match status" value="1"/>
</dbReference>
<dbReference type="EMBL" id="CP002218">
    <property type="protein sequence ID" value="ADN59590.1"/>
    <property type="molecule type" value="Genomic_DNA"/>
</dbReference>
<protein>
    <recommendedName>
        <fullName evidence="1">N-acetyltransferase domain-containing protein</fullName>
    </recommendedName>
</protein>
<dbReference type="GO" id="GO:1990189">
    <property type="term" value="F:protein N-terminal-serine acetyltransferase activity"/>
    <property type="evidence" value="ECO:0007669"/>
    <property type="project" value="TreeGrafter"/>
</dbReference>
<dbReference type="KEGG" id="bgf:BC1003_3650"/>
<dbReference type="eggNOG" id="COG1670">
    <property type="taxonomic scope" value="Bacteria"/>
</dbReference>
<dbReference type="STRING" id="640512.BC1003_3650"/>
<dbReference type="InterPro" id="IPR016181">
    <property type="entry name" value="Acyl_CoA_acyltransferase"/>
</dbReference>
<dbReference type="AlphaFoldDB" id="E1TI82"/>
<dbReference type="Pfam" id="PF13302">
    <property type="entry name" value="Acetyltransf_3"/>
    <property type="match status" value="1"/>
</dbReference>
<dbReference type="InterPro" id="IPR000182">
    <property type="entry name" value="GNAT_dom"/>
</dbReference>
<evidence type="ECO:0000259" key="1">
    <source>
        <dbReference type="PROSITE" id="PS51186"/>
    </source>
</evidence>
<accession>E1TI82</accession>
<sequence length="232" mass="25685">MSPFRFPALIESADLLMRPPEPRDARALFGEMLGDVETTRHLSFKRHTQLDETLAFIDDSTHGWRSGELIRWVLEDRASGRLTGMIELRPHPPRVEVGVMISRRGGARRRRAGLHALRKLLAWMLAQPPILRIDAYCAVDGDAHSSMEKLGFTLEAKLTNYECRPNLGVLAGDSYLYAMTRPLQAPDDTPATRWLAEHAALDADFEPGGIDTASHAHALAHGHAKGPQIAAS</sequence>
<evidence type="ECO:0000313" key="2">
    <source>
        <dbReference type="EMBL" id="ADN59590.1"/>
    </source>
</evidence>